<organism evidence="2 3">
    <name type="scientific">Stenotrophomonas maltophilia</name>
    <name type="common">Pseudomonas maltophilia</name>
    <name type="synonym">Xanthomonas maltophilia</name>
    <dbReference type="NCBI Taxonomy" id="40324"/>
    <lineage>
        <taxon>Bacteria</taxon>
        <taxon>Pseudomonadati</taxon>
        <taxon>Pseudomonadota</taxon>
        <taxon>Gammaproteobacteria</taxon>
        <taxon>Lysobacterales</taxon>
        <taxon>Lysobacteraceae</taxon>
        <taxon>Stenotrophomonas</taxon>
        <taxon>Stenotrophomonas maltophilia group</taxon>
    </lineage>
</organism>
<reference evidence="2 3" key="1">
    <citation type="journal article" date="2015" name="Antimicrob. Agents Chemother.">
        <title>Whole-Genome Sequencing Identifies Emergence of a Quinolone Resistance Mutation in a Case of Stenotrophomonas maltophilia Bacteremia.</title>
        <authorList>
            <person name="Pak T.R."/>
            <person name="Altman D.R."/>
            <person name="Attie O."/>
            <person name="Sebra R."/>
            <person name="Hamula C.L."/>
            <person name="Lewis M."/>
            <person name="Deikus G."/>
            <person name="Newman L.C."/>
            <person name="Fang G."/>
            <person name="Hand J."/>
            <person name="Papel G."/>
            <person name="Wallach F."/>
            <person name="Schadt E.E."/>
            <person name="Huprikar S."/>
            <person name="van Bakel H."/>
            <person name="Kasarskis A."/>
            <person name="Bashir A."/>
        </authorList>
    </citation>
    <scope>NUCLEOTIDE SEQUENCE [LARGE SCALE GENOMIC DNA]</scope>
    <source>
        <strain evidence="2 3">ISMMS6</strain>
    </source>
</reference>
<dbReference type="AlphaFoldDB" id="A0AB34TIR2"/>
<gene>
    <name evidence="2" type="ORF">VL23_06285</name>
</gene>
<feature type="domain" description="DUF4158" evidence="1">
    <location>
        <begin position="6"/>
        <end position="163"/>
    </location>
</feature>
<dbReference type="Pfam" id="PF13700">
    <property type="entry name" value="DUF4158"/>
    <property type="match status" value="1"/>
</dbReference>
<proteinExistence type="predicted"/>
<dbReference type="InterPro" id="IPR025296">
    <property type="entry name" value="DUF4158"/>
</dbReference>
<name>A0AB34TIR2_STEMA</name>
<evidence type="ECO:0000259" key="1">
    <source>
        <dbReference type="Pfam" id="PF13700"/>
    </source>
</evidence>
<accession>A0AB34TIR2</accession>
<dbReference type="Proteomes" id="UP000037632">
    <property type="component" value="Unassembled WGS sequence"/>
</dbReference>
<protein>
    <recommendedName>
        <fullName evidence="1">DUF4158 domain-containing protein</fullName>
    </recommendedName>
</protein>
<evidence type="ECO:0000313" key="2">
    <source>
        <dbReference type="EMBL" id="KOO82862.1"/>
    </source>
</evidence>
<evidence type="ECO:0000313" key="3">
    <source>
        <dbReference type="Proteomes" id="UP000037632"/>
    </source>
</evidence>
<sequence length="279" mass="31531">MATLHETAYPRLKPDPTAKELEEVYTPTAAEIAFAKQLTAQPGPQLAVLIHLKLFQRLGYFTLLAEVPERIRQHIAKAARLGRVLASDQLERYDVSGSKRRHMPQLRKFIGVRPLDKSGLAWLDTVATAAAQTKHTIPDIVNVLLEELVHHRYELPGFRTLELAAIGARERVNLGYYRSISHALTPATRTLIDELLRAPEGSRFTGWHSLKREPGRPTNKEVLFYLQHMRMLQQLAEQLPPIEVPVPKLKQFRAMARAYDASELAELAPDKRYGPASLS</sequence>
<dbReference type="EMBL" id="JZIW01000001">
    <property type="protein sequence ID" value="KOO82862.1"/>
    <property type="molecule type" value="Genomic_DNA"/>
</dbReference>
<comment type="caution">
    <text evidence="2">The sequence shown here is derived from an EMBL/GenBank/DDBJ whole genome shotgun (WGS) entry which is preliminary data.</text>
</comment>